<reference evidence="2" key="1">
    <citation type="journal article" date="2015" name="Proc. Natl. Acad. Sci. U.S.A.">
        <title>Genome sequencing of adzuki bean (Vigna angularis) provides insight into high starch and low fat accumulation and domestication.</title>
        <authorList>
            <person name="Yang K."/>
            <person name="Tian Z."/>
            <person name="Chen C."/>
            <person name="Luo L."/>
            <person name="Zhao B."/>
            <person name="Wang Z."/>
            <person name="Yu L."/>
            <person name="Li Y."/>
            <person name="Sun Y."/>
            <person name="Li W."/>
            <person name="Chen Y."/>
            <person name="Li Y."/>
            <person name="Zhang Y."/>
            <person name="Ai D."/>
            <person name="Zhao J."/>
            <person name="Shang C."/>
            <person name="Ma Y."/>
            <person name="Wu B."/>
            <person name="Wang M."/>
            <person name="Gao L."/>
            <person name="Sun D."/>
            <person name="Zhang P."/>
            <person name="Guo F."/>
            <person name="Wang W."/>
            <person name="Li Y."/>
            <person name="Wang J."/>
            <person name="Varshney R.K."/>
            <person name="Wang J."/>
            <person name="Ling H.Q."/>
            <person name="Wan P."/>
        </authorList>
    </citation>
    <scope>NUCLEOTIDE SEQUENCE</scope>
    <source>
        <strain evidence="2">cv. Jingnong 6</strain>
    </source>
</reference>
<dbReference type="Proteomes" id="UP000053144">
    <property type="component" value="Chromosome 7"/>
</dbReference>
<proteinExistence type="predicted"/>
<organism evidence="1 2">
    <name type="scientific">Phaseolus angularis</name>
    <name type="common">Azuki bean</name>
    <name type="synonym">Vigna angularis</name>
    <dbReference type="NCBI Taxonomy" id="3914"/>
    <lineage>
        <taxon>Eukaryota</taxon>
        <taxon>Viridiplantae</taxon>
        <taxon>Streptophyta</taxon>
        <taxon>Embryophyta</taxon>
        <taxon>Tracheophyta</taxon>
        <taxon>Spermatophyta</taxon>
        <taxon>Magnoliopsida</taxon>
        <taxon>eudicotyledons</taxon>
        <taxon>Gunneridae</taxon>
        <taxon>Pentapetalae</taxon>
        <taxon>rosids</taxon>
        <taxon>fabids</taxon>
        <taxon>Fabales</taxon>
        <taxon>Fabaceae</taxon>
        <taxon>Papilionoideae</taxon>
        <taxon>50 kb inversion clade</taxon>
        <taxon>NPAAA clade</taxon>
        <taxon>indigoferoid/millettioid clade</taxon>
        <taxon>Phaseoleae</taxon>
        <taxon>Vigna</taxon>
    </lineage>
</organism>
<gene>
    <name evidence="1" type="ORF">LR48_Vigan07g081300</name>
</gene>
<dbReference type="EMBL" id="CM003377">
    <property type="protein sequence ID" value="KOM47109.1"/>
    <property type="molecule type" value="Genomic_DNA"/>
</dbReference>
<evidence type="ECO:0000313" key="1">
    <source>
        <dbReference type="EMBL" id="KOM47109.1"/>
    </source>
</evidence>
<protein>
    <submittedName>
        <fullName evidence="1">Uncharacterized protein</fullName>
    </submittedName>
</protein>
<evidence type="ECO:0000313" key="2">
    <source>
        <dbReference type="Proteomes" id="UP000053144"/>
    </source>
</evidence>
<name>A0A0L9UX43_PHAAN</name>
<sequence length="187" mass="20845">MNTKQPYMQVIPYSLAIAEMDLRVVHVKVEEVEDEDLSIIKVEDGDVMMKVAVRNEAPVFDSTGAIYNYSLPYLVPQGCIRLHPPLSSFTRLHELGLGFIGFERLIMALKLLLAAGRNVVLARRIVVIFGGSGATLNGSNIVKVLTRRRVVAYTFKGGEGEGEKCWLNGQFNFLEVEEGVKLDIRHP</sequence>
<dbReference type="AlphaFoldDB" id="A0A0L9UX43"/>
<dbReference type="Gramene" id="KOM47109">
    <property type="protein sequence ID" value="KOM47109"/>
    <property type="gene ID" value="LR48_Vigan07g081300"/>
</dbReference>
<accession>A0A0L9UX43</accession>